<keyword evidence="1" id="KW-0812">Transmembrane</keyword>
<dbReference type="EMBL" id="UYRW01006092">
    <property type="protein sequence ID" value="VDM94229.1"/>
    <property type="molecule type" value="Genomic_DNA"/>
</dbReference>
<evidence type="ECO:0000313" key="4">
    <source>
        <dbReference type="WBParaSite" id="nOo.2.0.1.t10502-RA"/>
    </source>
</evidence>
<keyword evidence="3" id="KW-1185">Reference proteome</keyword>
<protein>
    <submittedName>
        <fullName evidence="4">CNNM transmembrane domain-containing protein</fullName>
    </submittedName>
</protein>
<reference evidence="2 3" key="2">
    <citation type="submission" date="2018-08" db="EMBL/GenBank/DDBJ databases">
        <authorList>
            <person name="Laetsch R D."/>
            <person name="Stevens L."/>
            <person name="Kumar S."/>
            <person name="Blaxter L. M."/>
        </authorList>
    </citation>
    <scope>NUCLEOTIDE SEQUENCE [LARGE SCALE GENOMIC DNA]</scope>
</reference>
<dbReference type="OrthoDB" id="118951at2759"/>
<reference evidence="4" key="1">
    <citation type="submission" date="2016-06" db="UniProtKB">
        <authorList>
            <consortium name="WormBaseParasite"/>
        </authorList>
    </citation>
    <scope>IDENTIFICATION</scope>
</reference>
<evidence type="ECO:0000256" key="1">
    <source>
        <dbReference type="SAM" id="Phobius"/>
    </source>
</evidence>
<evidence type="ECO:0000313" key="2">
    <source>
        <dbReference type="EMBL" id="VDM94229.1"/>
    </source>
</evidence>
<keyword evidence="1" id="KW-0472">Membrane</keyword>
<keyword evidence="1" id="KW-1133">Transmembrane helix</keyword>
<proteinExistence type="predicted"/>
<dbReference type="WBParaSite" id="nOo.2.0.1.t10502-RA">
    <property type="protein sequence ID" value="nOo.2.0.1.t10502-RA"/>
    <property type="gene ID" value="nOo.2.0.1.g10502"/>
</dbReference>
<organism evidence="4">
    <name type="scientific">Onchocerca ochengi</name>
    <name type="common">Filarial nematode worm</name>
    <dbReference type="NCBI Taxonomy" id="42157"/>
    <lineage>
        <taxon>Eukaryota</taxon>
        <taxon>Metazoa</taxon>
        <taxon>Ecdysozoa</taxon>
        <taxon>Nematoda</taxon>
        <taxon>Chromadorea</taxon>
        <taxon>Rhabditida</taxon>
        <taxon>Spirurina</taxon>
        <taxon>Spiruromorpha</taxon>
        <taxon>Filarioidea</taxon>
        <taxon>Onchocercidae</taxon>
        <taxon>Onchocerca</taxon>
    </lineage>
</organism>
<dbReference type="AlphaFoldDB" id="A0A182EQT7"/>
<gene>
    <name evidence="2" type="ORF">NOO_LOCUS10502</name>
</gene>
<feature type="transmembrane region" description="Helical" evidence="1">
    <location>
        <begin position="21"/>
        <end position="43"/>
    </location>
</feature>
<evidence type="ECO:0000313" key="3">
    <source>
        <dbReference type="Proteomes" id="UP000271087"/>
    </source>
</evidence>
<accession>A0A182EQT7</accession>
<dbReference type="Proteomes" id="UP000271087">
    <property type="component" value="Unassembled WGS sequence"/>
</dbReference>
<sequence>MSRGKIEAFGHIGKTPTKFEFFYQFAITVSMAYFTGLFLSLAFEVPVSILETMLIDKIMGKIRAHRCRKPPRVKVQFGVANNDDADDLILKEAVLKSYADDVVSSEKQQNA</sequence>
<name>A0A182EQT7_ONCOC</name>